<dbReference type="EMBL" id="JAUUTY010000003">
    <property type="protein sequence ID" value="KAK1665142.1"/>
    <property type="molecule type" value="Genomic_DNA"/>
</dbReference>
<evidence type="ECO:0000259" key="11">
    <source>
        <dbReference type="Pfam" id="PF00850"/>
    </source>
</evidence>
<evidence type="ECO:0000256" key="2">
    <source>
        <dbReference type="ARBA" id="ARBA00004123"/>
    </source>
</evidence>
<comment type="cofactor">
    <cofactor evidence="1">
        <name>Zn(2+)</name>
        <dbReference type="ChEBI" id="CHEBI:29105"/>
    </cofactor>
</comment>
<organism evidence="13 14">
    <name type="scientific">Lolium multiflorum</name>
    <name type="common">Italian ryegrass</name>
    <name type="synonym">Lolium perenne subsp. multiflorum</name>
    <dbReference type="NCBI Taxonomy" id="4521"/>
    <lineage>
        <taxon>Eukaryota</taxon>
        <taxon>Viridiplantae</taxon>
        <taxon>Streptophyta</taxon>
        <taxon>Embryophyta</taxon>
        <taxon>Tracheophyta</taxon>
        <taxon>Spermatophyta</taxon>
        <taxon>Magnoliopsida</taxon>
        <taxon>Liliopsida</taxon>
        <taxon>Poales</taxon>
        <taxon>Poaceae</taxon>
        <taxon>BOP clade</taxon>
        <taxon>Pooideae</taxon>
        <taxon>Poodae</taxon>
        <taxon>Poeae</taxon>
        <taxon>Poeae Chloroplast Group 2 (Poeae type)</taxon>
        <taxon>Loliodinae</taxon>
        <taxon>Loliinae</taxon>
        <taxon>Lolium</taxon>
    </lineage>
</organism>
<dbReference type="GO" id="GO:0000118">
    <property type="term" value="C:histone deacetylase complex"/>
    <property type="evidence" value="ECO:0007669"/>
    <property type="project" value="TreeGrafter"/>
</dbReference>
<evidence type="ECO:0000313" key="14">
    <source>
        <dbReference type="Proteomes" id="UP001231189"/>
    </source>
</evidence>
<dbReference type="InterPro" id="IPR037138">
    <property type="entry name" value="His_deacetylse_dom_sf"/>
</dbReference>
<dbReference type="InterPro" id="IPR023696">
    <property type="entry name" value="Ureohydrolase_dom_sf"/>
</dbReference>
<comment type="subcellular location">
    <subcellularLocation>
        <location evidence="2">Nucleus</location>
    </subcellularLocation>
</comment>
<dbReference type="PRINTS" id="PR01270">
    <property type="entry name" value="HDASUPER"/>
</dbReference>
<dbReference type="CDD" id="cd09992">
    <property type="entry name" value="HDAC_classII"/>
    <property type="match status" value="1"/>
</dbReference>
<keyword evidence="6" id="KW-0378">Hydrolase</keyword>
<dbReference type="AlphaFoldDB" id="A0AAD8SVR0"/>
<evidence type="ECO:0000256" key="6">
    <source>
        <dbReference type="ARBA" id="ARBA00022801"/>
    </source>
</evidence>
<dbReference type="Proteomes" id="UP001231189">
    <property type="component" value="Unassembled WGS sequence"/>
</dbReference>
<evidence type="ECO:0000259" key="12">
    <source>
        <dbReference type="Pfam" id="PF02136"/>
    </source>
</evidence>
<name>A0AAD8SVR0_LOLMU</name>
<dbReference type="SUPFAM" id="SSF52768">
    <property type="entry name" value="Arginase/deacetylase"/>
    <property type="match status" value="1"/>
</dbReference>
<keyword evidence="10" id="KW-0539">Nucleus</keyword>
<evidence type="ECO:0000256" key="5">
    <source>
        <dbReference type="ARBA" id="ARBA00022491"/>
    </source>
</evidence>
<evidence type="ECO:0000256" key="10">
    <source>
        <dbReference type="ARBA" id="ARBA00023242"/>
    </source>
</evidence>
<gene>
    <name evidence="13" type="ORF">QYE76_053301</name>
</gene>
<keyword evidence="14" id="KW-1185">Reference proteome</keyword>
<dbReference type="Pfam" id="PF00850">
    <property type="entry name" value="Hist_deacetyl"/>
    <property type="match status" value="1"/>
</dbReference>
<dbReference type="Pfam" id="PF02136">
    <property type="entry name" value="NTF2"/>
    <property type="match status" value="1"/>
</dbReference>
<dbReference type="Gene3D" id="3.40.800.20">
    <property type="entry name" value="Histone deacetylase domain"/>
    <property type="match status" value="1"/>
</dbReference>
<evidence type="ECO:0000256" key="4">
    <source>
        <dbReference type="ARBA" id="ARBA00012111"/>
    </source>
</evidence>
<sequence length="717" mass="78491">MPSRRKLGGNGSTQEDLAATFTAAAVDLVTSAAAADVVTSAAAAASDLVTSAAAAADLVSAVAAADLVSAVAAADLVSAVADADLVSADSVGAPNAGLIGAHDVSPTDADVSDLEVLQKHAQLFVHKFYDIFNSDPTKIHELYASNGHLVLTIHLSHLSREIRTAKAIKEFWASFREPLMTCRAYCFVAQQKGDDMLIVVNGKCRGFGTRSSNFVEALLLNNIGKILHDVLFVFEDGKPIRITEDERELIPAENLNVARRRSARIQQNSRLRSGQRPEAEQSVKVGVKSGRGAGIRQQAVQKRPEAELSVKVGVKSRRDAGIRQQAVQKDVKISLCAEEISVAILYDKVMLGHRPDFYCLTDDDRMISRKSKCNHVEKPERISRIMKRLIEDRLFDRAVHVRHDPATVQDVMSVHQADYVGFIGQLPLTTSNIDQYVGFYSKDMYCSVGTRDAIYSAVGATMKACDVVIRGLFKTAFAIVRPPGHHAGSDEAEGFCYVNNVAVAVDYLKRVHGIKKKLVVDWDAHHGNGTEELFYSTDEVLFFNIFNVDLQYPVTTKLHAEHIGRGKGAGYNVNIPLHSGFGDCDMIYIWKHLLLPLIREYCPDITVISCGFDSAKGDRVGGALVTAPCYATLLDMIVEAGNGKVVLSLEGGYTLRVVENCASHCVRAMVGDRQALLADNMDEPPLEDTIETVEVVKHNIARFWDVFKQKPKRKSER</sequence>
<feature type="domain" description="Nuclear transport factor 2" evidence="12">
    <location>
        <begin position="122"/>
        <end position="229"/>
    </location>
</feature>
<evidence type="ECO:0000256" key="7">
    <source>
        <dbReference type="ARBA" id="ARBA00022853"/>
    </source>
</evidence>
<protein>
    <recommendedName>
        <fullName evidence="4">histone deacetylase</fullName>
        <ecNumber evidence="4">3.5.1.98</ecNumber>
    </recommendedName>
</protein>
<dbReference type="InterPro" id="IPR002075">
    <property type="entry name" value="NTF2_dom"/>
</dbReference>
<keyword evidence="5" id="KW-0678">Repressor</keyword>
<dbReference type="GO" id="GO:0141221">
    <property type="term" value="F:histone deacetylase activity, hydrolytic mechanism"/>
    <property type="evidence" value="ECO:0007669"/>
    <property type="project" value="UniProtKB-EC"/>
</dbReference>
<dbReference type="Gene3D" id="3.10.450.50">
    <property type="match status" value="1"/>
</dbReference>
<keyword evidence="8" id="KW-0805">Transcription regulation</keyword>
<dbReference type="InterPro" id="IPR000286">
    <property type="entry name" value="HDACs"/>
</dbReference>
<comment type="caution">
    <text evidence="13">The sequence shown here is derived from an EMBL/GenBank/DDBJ whole genome shotgun (WGS) entry which is preliminary data.</text>
</comment>
<dbReference type="GO" id="GO:0040029">
    <property type="term" value="P:epigenetic regulation of gene expression"/>
    <property type="evidence" value="ECO:0007669"/>
    <property type="project" value="TreeGrafter"/>
</dbReference>
<keyword evidence="7" id="KW-0156">Chromatin regulator</keyword>
<keyword evidence="9" id="KW-0804">Transcription</keyword>
<evidence type="ECO:0000256" key="1">
    <source>
        <dbReference type="ARBA" id="ARBA00001947"/>
    </source>
</evidence>
<evidence type="ECO:0000256" key="8">
    <source>
        <dbReference type="ARBA" id="ARBA00023015"/>
    </source>
</evidence>
<dbReference type="InterPro" id="IPR032710">
    <property type="entry name" value="NTF2-like_dom_sf"/>
</dbReference>
<proteinExistence type="inferred from homology"/>
<accession>A0AAD8SVR0</accession>
<dbReference type="PANTHER" id="PTHR10625:SF5">
    <property type="entry name" value="HISTONE DEACETYLASE"/>
    <property type="match status" value="1"/>
</dbReference>
<evidence type="ECO:0000256" key="3">
    <source>
        <dbReference type="ARBA" id="ARBA00007738"/>
    </source>
</evidence>
<comment type="similarity">
    <text evidence="3">Belongs to the histone deacetylase family. HD type 2 subfamily.</text>
</comment>
<dbReference type="SUPFAM" id="SSF54427">
    <property type="entry name" value="NTF2-like"/>
    <property type="match status" value="1"/>
</dbReference>
<reference evidence="13" key="1">
    <citation type="submission" date="2023-07" db="EMBL/GenBank/DDBJ databases">
        <title>A chromosome-level genome assembly of Lolium multiflorum.</title>
        <authorList>
            <person name="Chen Y."/>
            <person name="Copetti D."/>
            <person name="Kolliker R."/>
            <person name="Studer B."/>
        </authorList>
    </citation>
    <scope>NUCLEOTIDE SEQUENCE</scope>
    <source>
        <strain evidence="13">02402/16</strain>
        <tissue evidence="13">Leaf</tissue>
    </source>
</reference>
<dbReference type="PANTHER" id="PTHR10625">
    <property type="entry name" value="HISTONE DEACETYLASE HDAC1-RELATED"/>
    <property type="match status" value="1"/>
</dbReference>
<dbReference type="EC" id="3.5.1.98" evidence="4"/>
<feature type="domain" description="Histone deacetylase" evidence="11">
    <location>
        <begin position="375"/>
        <end position="669"/>
    </location>
</feature>
<evidence type="ECO:0000256" key="9">
    <source>
        <dbReference type="ARBA" id="ARBA00023163"/>
    </source>
</evidence>
<evidence type="ECO:0000313" key="13">
    <source>
        <dbReference type="EMBL" id="KAK1665142.1"/>
    </source>
</evidence>
<dbReference type="InterPro" id="IPR023801">
    <property type="entry name" value="His_deacetylse_dom"/>
</dbReference>